<dbReference type="CDD" id="cd03220">
    <property type="entry name" value="ABC_KpsT_Wzt"/>
    <property type="match status" value="1"/>
</dbReference>
<protein>
    <submittedName>
        <fullName evidence="6">ABC-type transporter, ATPase component</fullName>
    </submittedName>
</protein>
<dbReference type="RefSeq" id="WP_262461054.1">
    <property type="nucleotide sequence ID" value="NZ_ARXS01000016.1"/>
</dbReference>
<dbReference type="InterPro" id="IPR003439">
    <property type="entry name" value="ABC_transporter-like_ATP-bd"/>
</dbReference>
<dbReference type="PROSITE" id="PS00211">
    <property type="entry name" value="ABC_TRANSPORTER_1"/>
    <property type="match status" value="1"/>
</dbReference>
<evidence type="ECO:0000256" key="4">
    <source>
        <dbReference type="ARBA" id="ARBA00022840"/>
    </source>
</evidence>
<dbReference type="Pfam" id="PF00005">
    <property type="entry name" value="ABC_tran"/>
    <property type="match status" value="1"/>
</dbReference>
<evidence type="ECO:0000256" key="1">
    <source>
        <dbReference type="ARBA" id="ARBA00005417"/>
    </source>
</evidence>
<dbReference type="CDD" id="cd10147">
    <property type="entry name" value="Wzt_C-like"/>
    <property type="match status" value="1"/>
</dbReference>
<organism evidence="6 7">
    <name type="scientific">Alloalcanivorax balearicus MACL04</name>
    <dbReference type="NCBI Taxonomy" id="1177182"/>
    <lineage>
        <taxon>Bacteria</taxon>
        <taxon>Pseudomonadati</taxon>
        <taxon>Pseudomonadota</taxon>
        <taxon>Gammaproteobacteria</taxon>
        <taxon>Oceanospirillales</taxon>
        <taxon>Alcanivoracaceae</taxon>
        <taxon>Alloalcanivorax</taxon>
    </lineage>
</organism>
<dbReference type="PROSITE" id="PS50893">
    <property type="entry name" value="ABC_TRANSPORTER_2"/>
    <property type="match status" value="1"/>
</dbReference>
<evidence type="ECO:0000256" key="3">
    <source>
        <dbReference type="ARBA" id="ARBA00022741"/>
    </source>
</evidence>
<evidence type="ECO:0000256" key="2">
    <source>
        <dbReference type="ARBA" id="ARBA00022448"/>
    </source>
</evidence>
<evidence type="ECO:0000259" key="5">
    <source>
        <dbReference type="PROSITE" id="PS50893"/>
    </source>
</evidence>
<dbReference type="InterPro" id="IPR050683">
    <property type="entry name" value="Bact_Polysacc_Export_ATP-bd"/>
</dbReference>
<keyword evidence="3" id="KW-0547">Nucleotide-binding</keyword>
<dbReference type="PANTHER" id="PTHR46743">
    <property type="entry name" value="TEICHOIC ACIDS EXPORT ATP-BINDING PROTEIN TAGH"/>
    <property type="match status" value="1"/>
</dbReference>
<evidence type="ECO:0000313" key="7">
    <source>
        <dbReference type="Proteomes" id="UP001064106"/>
    </source>
</evidence>
<dbReference type="InterPro" id="IPR017871">
    <property type="entry name" value="ABC_transporter-like_CS"/>
</dbReference>
<proteinExistence type="inferred from homology"/>
<sequence>MGQIRVVGLGKAYKQYGNRWKRLAEWVLPGDRRWHELTWVLRDISFTVEPGEAVGIVGMNGAGKSTLLKMITGTTIPTTGSVNMSGRVAALLELGMGFHPDFTGRQNVFMAGQLLGLTSEEIKGLMPEIEAFAEIGKYIDRPARLYSSGMQMRLAFSVATARRPDILIVDEALSVGDAYFQHKSFDRIRQYREQGTTLLLVSHDKSAIQAICDRAVLLNAGELAMEGEPEAVMDYYNAMLADRENYYIQQTVQPDGRTQTVSGSGEAEIFDIALINQEGVRAEVIDVGENVVLSIKVRVHKDVPKLVLGYGIKDRLGQVIYGTNTFHTDQVLMNVKGGSEILFDIKFPANVGEGNYSVQTAITSSDTHLVDNYEWRDLALVFSVVNMSKIHFAGSSWIEPTIEVTS</sequence>
<dbReference type="Gene3D" id="2.70.50.60">
    <property type="entry name" value="abc- transporter (atp binding component) like domain"/>
    <property type="match status" value="1"/>
</dbReference>
<reference evidence="6" key="1">
    <citation type="submission" date="2012-09" db="EMBL/GenBank/DDBJ databases">
        <title>Genome Sequence of alkane-degrading Bacterium Alcanivorax balearicus MACL04.</title>
        <authorList>
            <person name="Lai Q."/>
            <person name="Shao Z."/>
        </authorList>
    </citation>
    <scope>NUCLEOTIDE SEQUENCE</scope>
    <source>
        <strain evidence="6">MACL04</strain>
    </source>
</reference>
<dbReference type="InterPro" id="IPR003593">
    <property type="entry name" value="AAA+_ATPase"/>
</dbReference>
<comment type="similarity">
    <text evidence="1">Belongs to the ABC transporter superfamily.</text>
</comment>
<gene>
    <name evidence="6" type="ORF">MA04_02746</name>
</gene>
<dbReference type="InterPro" id="IPR015860">
    <property type="entry name" value="ABC_transpr_TagH-like"/>
</dbReference>
<dbReference type="PANTHER" id="PTHR46743:SF2">
    <property type="entry name" value="TEICHOIC ACIDS EXPORT ATP-BINDING PROTEIN TAGH"/>
    <property type="match status" value="1"/>
</dbReference>
<dbReference type="SMART" id="SM00382">
    <property type="entry name" value="AAA"/>
    <property type="match status" value="1"/>
</dbReference>
<comment type="caution">
    <text evidence="6">The sequence shown here is derived from an EMBL/GenBank/DDBJ whole genome shotgun (WGS) entry which is preliminary data.</text>
</comment>
<dbReference type="EMBL" id="ARXS01000016">
    <property type="protein sequence ID" value="MCU5783446.1"/>
    <property type="molecule type" value="Genomic_DNA"/>
</dbReference>
<keyword evidence="4" id="KW-0067">ATP-binding</keyword>
<keyword evidence="7" id="KW-1185">Reference proteome</keyword>
<dbReference type="Pfam" id="PF14524">
    <property type="entry name" value="Wzt_C"/>
    <property type="match status" value="1"/>
</dbReference>
<accession>A0ABT2R0Z0</accession>
<dbReference type="Proteomes" id="UP001064106">
    <property type="component" value="Unassembled WGS sequence"/>
</dbReference>
<name>A0ABT2R0Z0_9GAMM</name>
<dbReference type="SUPFAM" id="SSF52540">
    <property type="entry name" value="P-loop containing nucleoside triphosphate hydrolases"/>
    <property type="match status" value="1"/>
</dbReference>
<dbReference type="InterPro" id="IPR027417">
    <property type="entry name" value="P-loop_NTPase"/>
</dbReference>
<feature type="domain" description="ABC transporter" evidence="5">
    <location>
        <begin position="4"/>
        <end position="245"/>
    </location>
</feature>
<dbReference type="InterPro" id="IPR029439">
    <property type="entry name" value="Wzt_C"/>
</dbReference>
<dbReference type="Gene3D" id="3.40.50.300">
    <property type="entry name" value="P-loop containing nucleotide triphosphate hydrolases"/>
    <property type="match status" value="1"/>
</dbReference>
<evidence type="ECO:0000313" key="6">
    <source>
        <dbReference type="EMBL" id="MCU5783446.1"/>
    </source>
</evidence>
<keyword evidence="2" id="KW-0813">Transport</keyword>